<evidence type="ECO:0000313" key="3">
    <source>
        <dbReference type="Proteomes" id="UP000678679"/>
    </source>
</evidence>
<dbReference type="Proteomes" id="UP000678679">
    <property type="component" value="Chromosome 1"/>
</dbReference>
<gene>
    <name evidence="2" type="ORF">KMW28_06920</name>
</gene>
<reference evidence="2 3" key="1">
    <citation type="submission" date="2021-05" db="EMBL/GenBank/DDBJ databases">
        <title>Comparative genomic studies on the polysaccharide-degrading batcterial strains of the Flammeovirga genus.</title>
        <authorList>
            <person name="Zewei F."/>
            <person name="Zheng Z."/>
            <person name="Yu L."/>
            <person name="Ruyue G."/>
            <person name="Yanhong M."/>
            <person name="Yuanyuan C."/>
            <person name="Jingyan G."/>
            <person name="Wenjun H."/>
        </authorList>
    </citation>
    <scope>NUCLEOTIDE SEQUENCE [LARGE SCALE GENOMIC DNA]</scope>
    <source>
        <strain evidence="2 3">NBRC:100898</strain>
    </source>
</reference>
<sequence length="143" mass="17081">MIYSYIYSSASDENFNEEQLIKLHEAAAQKNKEFDISGYLTFKNDIFIQYIEGPEKSIKQLIENIKKDKRHHIKHDIVLPIREDRLFGDWSMRYIDYNSLIEIGYHELLETIFFSIDNQIFSDEEVIQKINQMLHQIASTMKE</sequence>
<keyword evidence="3" id="KW-1185">Reference proteome</keyword>
<protein>
    <submittedName>
        <fullName evidence="2">BLUF domain-containing protein</fullName>
    </submittedName>
</protein>
<dbReference type="SMART" id="SM01034">
    <property type="entry name" value="BLUF"/>
    <property type="match status" value="1"/>
</dbReference>
<dbReference type="InterPro" id="IPR007024">
    <property type="entry name" value="BLUF_domain"/>
</dbReference>
<evidence type="ECO:0000313" key="2">
    <source>
        <dbReference type="EMBL" id="QWG03309.1"/>
    </source>
</evidence>
<proteinExistence type="predicted"/>
<dbReference type="EMBL" id="CP076132">
    <property type="protein sequence ID" value="QWG03309.1"/>
    <property type="molecule type" value="Genomic_DNA"/>
</dbReference>
<dbReference type="GO" id="GO:0071949">
    <property type="term" value="F:FAD binding"/>
    <property type="evidence" value="ECO:0007669"/>
    <property type="project" value="InterPro"/>
</dbReference>
<dbReference type="GO" id="GO:0009882">
    <property type="term" value="F:blue light photoreceptor activity"/>
    <property type="evidence" value="ECO:0007669"/>
    <property type="project" value="InterPro"/>
</dbReference>
<accession>A0AAX1N6X0</accession>
<dbReference type="Gene3D" id="3.30.70.100">
    <property type="match status" value="1"/>
</dbReference>
<evidence type="ECO:0000259" key="1">
    <source>
        <dbReference type="PROSITE" id="PS50925"/>
    </source>
</evidence>
<name>A0AAX1N6X0_9BACT</name>
<dbReference type="Pfam" id="PF04940">
    <property type="entry name" value="BLUF"/>
    <property type="match status" value="1"/>
</dbReference>
<feature type="domain" description="BLUF" evidence="1">
    <location>
        <begin position="2"/>
        <end position="93"/>
    </location>
</feature>
<dbReference type="RefSeq" id="WP_169664025.1">
    <property type="nucleotide sequence ID" value="NZ_CP076132.1"/>
</dbReference>
<dbReference type="SUPFAM" id="SSF54975">
    <property type="entry name" value="Acylphosphatase/BLUF domain-like"/>
    <property type="match status" value="1"/>
</dbReference>
<dbReference type="InterPro" id="IPR036046">
    <property type="entry name" value="Acylphosphatase-like_dom_sf"/>
</dbReference>
<dbReference type="PROSITE" id="PS50925">
    <property type="entry name" value="BLUF"/>
    <property type="match status" value="1"/>
</dbReference>
<organism evidence="2 3">
    <name type="scientific">Flammeovirga yaeyamensis</name>
    <dbReference type="NCBI Taxonomy" id="367791"/>
    <lineage>
        <taxon>Bacteria</taxon>
        <taxon>Pseudomonadati</taxon>
        <taxon>Bacteroidota</taxon>
        <taxon>Cytophagia</taxon>
        <taxon>Cytophagales</taxon>
        <taxon>Flammeovirgaceae</taxon>
        <taxon>Flammeovirga</taxon>
    </lineage>
</organism>
<dbReference type="KEGG" id="fya:KMW28_06920"/>
<dbReference type="AlphaFoldDB" id="A0AAX1N6X0"/>